<feature type="domain" description="Two component regulator three Y" evidence="4">
    <location>
        <begin position="721"/>
        <end position="785"/>
    </location>
</feature>
<dbReference type="Pfam" id="PF07494">
    <property type="entry name" value="Reg_prop"/>
    <property type="match status" value="5"/>
</dbReference>
<dbReference type="InterPro" id="IPR011123">
    <property type="entry name" value="Y_Y_Y"/>
</dbReference>
<dbReference type="InterPro" id="IPR011110">
    <property type="entry name" value="Reg_prop"/>
</dbReference>
<dbReference type="Gene3D" id="2.60.40.10">
    <property type="entry name" value="Immunoglobulins"/>
    <property type="match status" value="1"/>
</dbReference>
<dbReference type="SUPFAM" id="SSF55874">
    <property type="entry name" value="ATPase domain of HSP90 chaperone/DNA topoisomerase II/histidine kinase"/>
    <property type="match status" value="1"/>
</dbReference>
<dbReference type="Gene3D" id="1.20.5.1930">
    <property type="match status" value="1"/>
</dbReference>
<protein>
    <submittedName>
        <fullName evidence="6">Two-component regulator propeller domain-containing protein</fullName>
    </submittedName>
</protein>
<dbReference type="InterPro" id="IPR013783">
    <property type="entry name" value="Ig-like_fold"/>
</dbReference>
<dbReference type="SUPFAM" id="SSF63829">
    <property type="entry name" value="Calcium-dependent phosphotriesterase"/>
    <property type="match status" value="2"/>
</dbReference>
<dbReference type="PANTHER" id="PTHR43547:SF2">
    <property type="entry name" value="HYBRID SIGNAL TRANSDUCTION HISTIDINE KINASE C"/>
    <property type="match status" value="1"/>
</dbReference>
<feature type="domain" description="Signal transduction histidine kinase subgroup 3 dimerisation and phosphoacceptor" evidence="5">
    <location>
        <begin position="836"/>
        <end position="898"/>
    </location>
</feature>
<evidence type="ECO:0000313" key="6">
    <source>
        <dbReference type="EMBL" id="MFD2520573.1"/>
    </source>
</evidence>
<keyword evidence="2" id="KW-0812">Transmembrane</keyword>
<feature type="transmembrane region" description="Helical" evidence="2">
    <location>
        <begin position="793"/>
        <end position="813"/>
    </location>
</feature>
<keyword evidence="1" id="KW-0597">Phosphoprotein</keyword>
<dbReference type="InterPro" id="IPR015943">
    <property type="entry name" value="WD40/YVTN_repeat-like_dom_sf"/>
</dbReference>
<dbReference type="Proteomes" id="UP001597510">
    <property type="component" value="Unassembled WGS sequence"/>
</dbReference>
<gene>
    <name evidence="6" type="ORF">ACFSR2_06740</name>
</gene>
<dbReference type="Gene3D" id="3.30.565.10">
    <property type="entry name" value="Histidine kinase-like ATPase, C-terminal domain"/>
    <property type="match status" value="1"/>
</dbReference>
<sequence length="1034" mass="118601">MLARLFIIFFLLGFRVLAIPGLDQIGLKEGLSQSEVRTILQDKEGYMWFGTQNGLNRYDGAQMKHFYNNPFEKNSLSNDDVTFLYEDSQQKLWIGTKYGLNSFNKITKDFVRHTELFGKNKPDYSYVVTGIVEDQYKTLWISTYDGLWRLIPKGKGYKAIHFEHDSTNNKSLPSYGVGYIVKDKKGGLWITSRIGLSKIVIKDATKHPEQQQVEFLHANNTPQEFYKKLNSPIQRLFCDEHNNLWIAAQERLFRLNLNTAELQNFSEQLLQPDVFISAIMLDRFGTVWVGTMAKGVFRYEVRGNSIELIEHIEEDALSRKGLKSSSIYSIYEGKEANEDIVWIGTREAGVHLFSHSKNSFKQWDKVLARENSIAATSVSGICKDSYNDIWVGTFDGLFKINAHTSKYKKYVLSTTNSQLNAHQVIFEDSRKNLWLGSNEGVFRYNRQADKFYNFPIPKIKGHEPAVMSFLEDKNHTLWIGTGGYLLHINGSNIKKYEQTPDGLRLSVAALEEDNSGNLWIGTYNGLVKFNKANGTFKTYLNDPNQPKGLISDLILSVLCDKNNQIWVGSAKGLSKLVVEKGKEAFVHYTEKDGLPNSFVYSTLADAKGRIWMSTNNGISCFDPKARTFQNYSSDDGLSNREFNSGAYFQTKSGEIFFGGLGVFVSFNPLQMTNNKHLPKTVITSFTKFEKEQNLDSLLMKDGKIKLNYDENFFAFRFASLDFTNPEKNQIAYKLENFDKDWIYYGTRRYINFTNLRAGDYTLKIKSANNQGFWNEKDILTIPISIAPPFWQRWWFYLLSFVVLGTLVMTFYRVRVNRILEIERVKLEENERVRKIAAQDMHDEFGNSLTRITLLTELIKNKLVKSERDEALVLLAKIGDNASRLYQGTKDFIWAINPEHDNMFEIAIRIKDFCDEILDKQDIRFVCEGISEDFEHIKLPMGASRHLVMLFKEAIMNTLKHANATEVKLNFKAEPNTLTICWQDNGSGIQQNKPNNGNGLGNIRSRAEKIGAEVEIISKDRVGTTVKLVINNIKK</sequence>
<keyword evidence="2" id="KW-1133">Transmembrane helix</keyword>
<evidence type="ECO:0000259" key="3">
    <source>
        <dbReference type="Pfam" id="PF02518"/>
    </source>
</evidence>
<dbReference type="InterPro" id="IPR011712">
    <property type="entry name" value="Sig_transdc_His_kin_sub3_dim/P"/>
</dbReference>
<dbReference type="Pfam" id="PF07495">
    <property type="entry name" value="Y_Y_Y"/>
    <property type="match status" value="1"/>
</dbReference>
<organism evidence="6 7">
    <name type="scientific">Emticicia soli</name>
    <dbReference type="NCBI Taxonomy" id="2027878"/>
    <lineage>
        <taxon>Bacteria</taxon>
        <taxon>Pseudomonadati</taxon>
        <taxon>Bacteroidota</taxon>
        <taxon>Cytophagia</taxon>
        <taxon>Cytophagales</taxon>
        <taxon>Leadbetterellaceae</taxon>
        <taxon>Emticicia</taxon>
    </lineage>
</organism>
<dbReference type="Gene3D" id="2.130.10.10">
    <property type="entry name" value="YVTN repeat-like/Quinoprotein amine dehydrogenase"/>
    <property type="match status" value="2"/>
</dbReference>
<evidence type="ECO:0000259" key="5">
    <source>
        <dbReference type="Pfam" id="PF07730"/>
    </source>
</evidence>
<dbReference type="CDD" id="cd16917">
    <property type="entry name" value="HATPase_UhpB-NarQ-NarX-like"/>
    <property type="match status" value="1"/>
</dbReference>
<dbReference type="RefSeq" id="WP_340239701.1">
    <property type="nucleotide sequence ID" value="NZ_JBBEWC010000014.1"/>
</dbReference>
<name>A0ABW5J4V4_9BACT</name>
<dbReference type="EMBL" id="JBHULC010000006">
    <property type="protein sequence ID" value="MFD2520573.1"/>
    <property type="molecule type" value="Genomic_DNA"/>
</dbReference>
<evidence type="ECO:0000256" key="1">
    <source>
        <dbReference type="ARBA" id="ARBA00022553"/>
    </source>
</evidence>
<keyword evidence="7" id="KW-1185">Reference proteome</keyword>
<dbReference type="InterPro" id="IPR036890">
    <property type="entry name" value="HATPase_C_sf"/>
</dbReference>
<proteinExistence type="predicted"/>
<evidence type="ECO:0000256" key="2">
    <source>
        <dbReference type="SAM" id="Phobius"/>
    </source>
</evidence>
<evidence type="ECO:0000259" key="4">
    <source>
        <dbReference type="Pfam" id="PF07495"/>
    </source>
</evidence>
<keyword evidence="2" id="KW-0472">Membrane</keyword>
<dbReference type="InterPro" id="IPR003594">
    <property type="entry name" value="HATPase_dom"/>
</dbReference>
<dbReference type="PANTHER" id="PTHR43547">
    <property type="entry name" value="TWO-COMPONENT HISTIDINE KINASE"/>
    <property type="match status" value="1"/>
</dbReference>
<evidence type="ECO:0000313" key="7">
    <source>
        <dbReference type="Proteomes" id="UP001597510"/>
    </source>
</evidence>
<feature type="domain" description="Histidine kinase/HSP90-like ATPase" evidence="3">
    <location>
        <begin position="943"/>
        <end position="1029"/>
    </location>
</feature>
<comment type="caution">
    <text evidence="6">The sequence shown here is derived from an EMBL/GenBank/DDBJ whole genome shotgun (WGS) entry which is preliminary data.</text>
</comment>
<reference evidence="7" key="1">
    <citation type="journal article" date="2019" name="Int. J. Syst. Evol. Microbiol.">
        <title>The Global Catalogue of Microorganisms (GCM) 10K type strain sequencing project: providing services to taxonomists for standard genome sequencing and annotation.</title>
        <authorList>
            <consortium name="The Broad Institute Genomics Platform"/>
            <consortium name="The Broad Institute Genome Sequencing Center for Infectious Disease"/>
            <person name="Wu L."/>
            <person name="Ma J."/>
        </authorList>
    </citation>
    <scope>NUCLEOTIDE SEQUENCE [LARGE SCALE GENOMIC DNA]</scope>
    <source>
        <strain evidence="7">KCTC 52344</strain>
    </source>
</reference>
<dbReference type="Pfam" id="PF07730">
    <property type="entry name" value="HisKA_3"/>
    <property type="match status" value="1"/>
</dbReference>
<dbReference type="Pfam" id="PF02518">
    <property type="entry name" value="HATPase_c"/>
    <property type="match status" value="1"/>
</dbReference>
<accession>A0ABW5J4V4</accession>